<dbReference type="InterPro" id="IPR008962">
    <property type="entry name" value="PapD-like_sf"/>
</dbReference>
<feature type="domain" description="Pili assembly chaperone N-terminal" evidence="2">
    <location>
        <begin position="25"/>
        <end position="144"/>
    </location>
</feature>
<dbReference type="Proteomes" id="UP000571554">
    <property type="component" value="Unassembled WGS sequence"/>
</dbReference>
<dbReference type="GO" id="GO:0030288">
    <property type="term" value="C:outer membrane-bounded periplasmic space"/>
    <property type="evidence" value="ECO:0007669"/>
    <property type="project" value="InterPro"/>
</dbReference>
<evidence type="ECO:0000313" key="3">
    <source>
        <dbReference type="EMBL" id="MBB6100494.1"/>
    </source>
</evidence>
<dbReference type="GO" id="GO:0071555">
    <property type="term" value="P:cell wall organization"/>
    <property type="evidence" value="ECO:0007669"/>
    <property type="project" value="InterPro"/>
</dbReference>
<dbReference type="EMBL" id="JACHBW010000001">
    <property type="protein sequence ID" value="MBB6100494.1"/>
    <property type="molecule type" value="Genomic_DNA"/>
</dbReference>
<keyword evidence="4" id="KW-1185">Reference proteome</keyword>
<gene>
    <name evidence="3" type="ORF">F4827_000298</name>
</gene>
<sequence length="240" mass="25505">MRALSRLITSGLLTIYAASAAAASLEITPVTVELEANQNGQVLKLRNSGEAALSAQIRVFAWDQADGEDHLTPTRDLIASPPIAQVPPGGEQIMRLIRANGGAAPKEAAYRLLIDELPPDNTNAATGIQFRFRYSVPVFLYPAGERGAPDTHWSLESRAGKWFLHVANSGSIHARISDVTLTCPGETVPVRAGLLGYALAGRERVFPLTQASAGWHACAPLQVTANVNGKSVTAPVALEH</sequence>
<accession>A0A7W9TSX6</accession>
<organism evidence="3 4">
    <name type="scientific">Paraburkholderia bannensis</name>
    <dbReference type="NCBI Taxonomy" id="765414"/>
    <lineage>
        <taxon>Bacteria</taxon>
        <taxon>Pseudomonadati</taxon>
        <taxon>Pseudomonadota</taxon>
        <taxon>Betaproteobacteria</taxon>
        <taxon>Burkholderiales</taxon>
        <taxon>Burkholderiaceae</taxon>
        <taxon>Paraburkholderia</taxon>
    </lineage>
</organism>
<feature type="signal peptide" evidence="1">
    <location>
        <begin position="1"/>
        <end position="22"/>
    </location>
</feature>
<dbReference type="Pfam" id="PF00345">
    <property type="entry name" value="PapD_N"/>
    <property type="match status" value="1"/>
</dbReference>
<dbReference type="InterPro" id="IPR050643">
    <property type="entry name" value="Periplasmic_pilus_chap"/>
</dbReference>
<feature type="chain" id="PRO_5030903818" evidence="1">
    <location>
        <begin position="23"/>
        <end position="240"/>
    </location>
</feature>
<dbReference type="InterPro" id="IPR016147">
    <property type="entry name" value="Pili_assmbl_chaperone_N"/>
</dbReference>
<dbReference type="PANTHER" id="PTHR30251">
    <property type="entry name" value="PILUS ASSEMBLY CHAPERONE"/>
    <property type="match status" value="1"/>
</dbReference>
<dbReference type="InterPro" id="IPR013783">
    <property type="entry name" value="Ig-like_fold"/>
</dbReference>
<dbReference type="SUPFAM" id="SSF49354">
    <property type="entry name" value="PapD-like"/>
    <property type="match status" value="1"/>
</dbReference>
<reference evidence="3 4" key="1">
    <citation type="submission" date="2020-08" db="EMBL/GenBank/DDBJ databases">
        <title>Above-ground endophytic microbial communities from plants in different locations in the United States.</title>
        <authorList>
            <person name="Frank C."/>
        </authorList>
    </citation>
    <scope>NUCLEOTIDE SEQUENCE [LARGE SCALE GENOMIC DNA]</scope>
    <source>
        <strain evidence="3 4">WP4_2_2</strain>
    </source>
</reference>
<dbReference type="Gene3D" id="2.60.40.10">
    <property type="entry name" value="Immunoglobulins"/>
    <property type="match status" value="1"/>
</dbReference>
<dbReference type="AlphaFoldDB" id="A0A7W9TSX6"/>
<protein>
    <submittedName>
        <fullName evidence="3">Fimbrial chaperone protein</fullName>
    </submittedName>
</protein>
<keyword evidence="1" id="KW-0732">Signal</keyword>
<evidence type="ECO:0000259" key="2">
    <source>
        <dbReference type="Pfam" id="PF00345"/>
    </source>
</evidence>
<dbReference type="RefSeq" id="WP_221303543.1">
    <property type="nucleotide sequence ID" value="NZ_JACHBW010000001.1"/>
</dbReference>
<dbReference type="PANTHER" id="PTHR30251:SF4">
    <property type="entry name" value="SLR1668 PROTEIN"/>
    <property type="match status" value="1"/>
</dbReference>
<proteinExistence type="predicted"/>
<name>A0A7W9TSX6_9BURK</name>
<comment type="caution">
    <text evidence="3">The sequence shown here is derived from an EMBL/GenBank/DDBJ whole genome shotgun (WGS) entry which is preliminary data.</text>
</comment>
<evidence type="ECO:0000256" key="1">
    <source>
        <dbReference type="SAM" id="SignalP"/>
    </source>
</evidence>
<evidence type="ECO:0000313" key="4">
    <source>
        <dbReference type="Proteomes" id="UP000571554"/>
    </source>
</evidence>